<evidence type="ECO:0000256" key="1">
    <source>
        <dbReference type="SAM" id="MobiDB-lite"/>
    </source>
</evidence>
<dbReference type="EMBL" id="BMIG01000001">
    <property type="protein sequence ID" value="GGA84925.1"/>
    <property type="molecule type" value="Genomic_DNA"/>
</dbReference>
<feature type="region of interest" description="Disordered" evidence="1">
    <location>
        <begin position="42"/>
        <end position="63"/>
    </location>
</feature>
<reference evidence="2" key="2">
    <citation type="submission" date="2020-09" db="EMBL/GenBank/DDBJ databases">
        <authorList>
            <person name="Sun Q."/>
            <person name="Zhou Y."/>
        </authorList>
    </citation>
    <scope>NUCLEOTIDE SEQUENCE</scope>
    <source>
        <strain evidence="2">CGMCC 1.15322</strain>
    </source>
</reference>
<sequence length="121" mass="13145">MVWVPALRYGQPAVLAENGVELELAALRQSLARIRFRLRSSAQPDGWGRRPNTNTKTEFNPECRKRAALPARESQAAVMCARERSARGRMLSPSIAQLGEGGVRGGSGELNYYCGQAADAA</sequence>
<dbReference type="AlphaFoldDB" id="A0A916S696"/>
<evidence type="ECO:0000313" key="2">
    <source>
        <dbReference type="EMBL" id="GGA84925.1"/>
    </source>
</evidence>
<comment type="caution">
    <text evidence="2">The sequence shown here is derived from an EMBL/GenBank/DDBJ whole genome shotgun (WGS) entry which is preliminary data.</text>
</comment>
<accession>A0A916S696</accession>
<proteinExistence type="predicted"/>
<gene>
    <name evidence="2" type="ORF">GCM10011496_01810</name>
</gene>
<reference evidence="2" key="1">
    <citation type="journal article" date="2014" name="Int. J. Syst. Evol. Microbiol.">
        <title>Complete genome sequence of Corynebacterium casei LMG S-19264T (=DSM 44701T), isolated from a smear-ripened cheese.</title>
        <authorList>
            <consortium name="US DOE Joint Genome Institute (JGI-PGF)"/>
            <person name="Walter F."/>
            <person name="Albersmeier A."/>
            <person name="Kalinowski J."/>
            <person name="Ruckert C."/>
        </authorList>
    </citation>
    <scope>NUCLEOTIDE SEQUENCE</scope>
    <source>
        <strain evidence="2">CGMCC 1.15322</strain>
    </source>
</reference>
<dbReference type="Proteomes" id="UP000620596">
    <property type="component" value="Unassembled WGS sequence"/>
</dbReference>
<organism evidence="2 3">
    <name type="scientific">Polaromonas eurypsychrophila</name>
    <dbReference type="NCBI Taxonomy" id="1614635"/>
    <lineage>
        <taxon>Bacteria</taxon>
        <taxon>Pseudomonadati</taxon>
        <taxon>Pseudomonadota</taxon>
        <taxon>Betaproteobacteria</taxon>
        <taxon>Burkholderiales</taxon>
        <taxon>Comamonadaceae</taxon>
        <taxon>Polaromonas</taxon>
    </lineage>
</organism>
<evidence type="ECO:0000313" key="3">
    <source>
        <dbReference type="Proteomes" id="UP000620596"/>
    </source>
</evidence>
<keyword evidence="3" id="KW-1185">Reference proteome</keyword>
<protein>
    <submittedName>
        <fullName evidence="2">Uncharacterized protein</fullName>
    </submittedName>
</protein>
<name>A0A916S696_9BURK</name>